<dbReference type="PROSITE" id="PS50949">
    <property type="entry name" value="HTH_GNTR"/>
    <property type="match status" value="1"/>
</dbReference>
<dbReference type="InterPro" id="IPR015421">
    <property type="entry name" value="PyrdxlP-dep_Trfase_major"/>
</dbReference>
<feature type="domain" description="HTH gntR-type" evidence="6">
    <location>
        <begin position="1"/>
        <end position="69"/>
    </location>
</feature>
<keyword evidence="3" id="KW-0805">Transcription regulation</keyword>
<evidence type="ECO:0000256" key="2">
    <source>
        <dbReference type="ARBA" id="ARBA00022898"/>
    </source>
</evidence>
<evidence type="ECO:0000313" key="8">
    <source>
        <dbReference type="Proteomes" id="UP000523161"/>
    </source>
</evidence>
<dbReference type="CDD" id="cd00609">
    <property type="entry name" value="AAT_like"/>
    <property type="match status" value="1"/>
</dbReference>
<comment type="caution">
    <text evidence="7">The sequence shown here is derived from an EMBL/GenBank/DDBJ whole genome shotgun (WGS) entry which is preliminary data.</text>
</comment>
<evidence type="ECO:0000259" key="6">
    <source>
        <dbReference type="PROSITE" id="PS50949"/>
    </source>
</evidence>
<dbReference type="InterPro" id="IPR036390">
    <property type="entry name" value="WH_DNA-bd_sf"/>
</dbReference>
<dbReference type="GO" id="GO:0003677">
    <property type="term" value="F:DNA binding"/>
    <property type="evidence" value="ECO:0007669"/>
    <property type="project" value="UniProtKB-KW"/>
</dbReference>
<dbReference type="PANTHER" id="PTHR46577:SF1">
    <property type="entry name" value="HTH-TYPE TRANSCRIPTIONAL REGULATORY PROTEIN GABR"/>
    <property type="match status" value="1"/>
</dbReference>
<dbReference type="Pfam" id="PF00155">
    <property type="entry name" value="Aminotran_1_2"/>
    <property type="match status" value="1"/>
</dbReference>
<accession>A0A7Y5AMZ1</accession>
<dbReference type="EMBL" id="JABSOD010000002">
    <property type="protein sequence ID" value="NRQ41367.1"/>
    <property type="molecule type" value="Genomic_DNA"/>
</dbReference>
<dbReference type="RefSeq" id="WP_173499619.1">
    <property type="nucleotide sequence ID" value="NZ_JABSOD010000002.1"/>
</dbReference>
<protein>
    <submittedName>
        <fullName evidence="7">PLP-dependent aminotransferase family protein</fullName>
    </submittedName>
</protein>
<dbReference type="InterPro" id="IPR000524">
    <property type="entry name" value="Tscrpt_reg_HTH_GntR"/>
</dbReference>
<keyword evidence="4" id="KW-0238">DNA-binding</keyword>
<keyword evidence="8" id="KW-1185">Reference proteome</keyword>
<dbReference type="GO" id="GO:0003700">
    <property type="term" value="F:DNA-binding transcription factor activity"/>
    <property type="evidence" value="ECO:0007669"/>
    <property type="project" value="InterPro"/>
</dbReference>
<dbReference type="PANTHER" id="PTHR46577">
    <property type="entry name" value="HTH-TYPE TRANSCRIPTIONAL REGULATORY PROTEIN GABR"/>
    <property type="match status" value="1"/>
</dbReference>
<dbReference type="InterPro" id="IPR004839">
    <property type="entry name" value="Aminotransferase_I/II_large"/>
</dbReference>
<evidence type="ECO:0000256" key="5">
    <source>
        <dbReference type="ARBA" id="ARBA00023163"/>
    </source>
</evidence>
<keyword evidence="2" id="KW-0663">Pyridoxal phosphate</keyword>
<dbReference type="SMART" id="SM00345">
    <property type="entry name" value="HTH_GNTR"/>
    <property type="match status" value="1"/>
</dbReference>
<keyword evidence="7" id="KW-0808">Transferase</keyword>
<dbReference type="Gene3D" id="3.40.640.10">
    <property type="entry name" value="Type I PLP-dependent aspartate aminotransferase-like (Major domain)"/>
    <property type="match status" value="1"/>
</dbReference>
<dbReference type="CDD" id="cd07377">
    <property type="entry name" value="WHTH_GntR"/>
    <property type="match status" value="1"/>
</dbReference>
<evidence type="ECO:0000256" key="4">
    <source>
        <dbReference type="ARBA" id="ARBA00023125"/>
    </source>
</evidence>
<keyword evidence="5" id="KW-0804">Transcription</keyword>
<dbReference type="InterPro" id="IPR015424">
    <property type="entry name" value="PyrdxlP-dep_Trfase"/>
</dbReference>
<reference evidence="7 8" key="1">
    <citation type="submission" date="2020-06" db="EMBL/GenBank/DDBJ databases">
        <title>Rheinheimera sp. nov., a marine bacterium isolated from coastal.</title>
        <authorList>
            <person name="Yu Q."/>
            <person name="Qi Y."/>
            <person name="Pu J."/>
        </authorList>
    </citation>
    <scope>NUCLEOTIDE SEQUENCE [LARGE SCALE GENOMIC DNA]</scope>
    <source>
        <strain evidence="7 8">YQF-2</strain>
    </source>
</reference>
<gene>
    <name evidence="7" type="ORF">HRH59_02115</name>
</gene>
<evidence type="ECO:0000313" key="7">
    <source>
        <dbReference type="EMBL" id="NRQ41367.1"/>
    </source>
</evidence>
<name>A0A7Y5AMZ1_9GAMM</name>
<dbReference type="InterPro" id="IPR051446">
    <property type="entry name" value="HTH_trans_reg/aminotransferase"/>
</dbReference>
<sequence length="463" mass="52477">MTGYQAIYQRYKQQILSGNLKPGEKVPAIRVLAADLGVAKKTVETAYNILIGEGYLVSKGARGTQVNPDLQLNIARVAISTPVEDSKLQQLIDLRDNPGFFRLGIPSLDEFPYKKWLLLSGKAIRAMRPEQMLTPPVMGHPPLREAIANYVNISRGLNCNASQICITSGYKHSIALILQALATRQDKVVFEDPGYFFGQKLLKRIVENLHYVPVDRQGLNIGYLLQHHQDTRFVITSPAHHSPLAVTLSLPRRQQLLDWAQNQRAWIIEDDYDGEFHYTKKVLPALKSQDAADRVIYVGTFSKTIMPAMRISYIVLPKALINRFHETAEIVETSLPLLPQQILSRFIAEGHFFKHLKKMRTLYQARRQMVLNALQQVYPTQFYVELTDGGMHIVAFLTSGSQDEQLAEIWQQHRLLVFPLSVWYAGNSKRYGLVIGYTNIKSEQEAIDALRLPYQQTIALLGG</sequence>
<dbReference type="SUPFAM" id="SSF53383">
    <property type="entry name" value="PLP-dependent transferases"/>
    <property type="match status" value="1"/>
</dbReference>
<evidence type="ECO:0000256" key="3">
    <source>
        <dbReference type="ARBA" id="ARBA00023015"/>
    </source>
</evidence>
<dbReference type="GO" id="GO:0008483">
    <property type="term" value="F:transaminase activity"/>
    <property type="evidence" value="ECO:0007669"/>
    <property type="project" value="UniProtKB-KW"/>
</dbReference>
<comment type="similarity">
    <text evidence="1">In the C-terminal section; belongs to the class-I pyridoxal-phosphate-dependent aminotransferase family.</text>
</comment>
<dbReference type="Pfam" id="PF00392">
    <property type="entry name" value="GntR"/>
    <property type="match status" value="1"/>
</dbReference>
<evidence type="ECO:0000256" key="1">
    <source>
        <dbReference type="ARBA" id="ARBA00005384"/>
    </source>
</evidence>
<dbReference type="SUPFAM" id="SSF46785">
    <property type="entry name" value="Winged helix' DNA-binding domain"/>
    <property type="match status" value="1"/>
</dbReference>
<dbReference type="GO" id="GO:0030170">
    <property type="term" value="F:pyridoxal phosphate binding"/>
    <property type="evidence" value="ECO:0007669"/>
    <property type="project" value="InterPro"/>
</dbReference>
<dbReference type="InterPro" id="IPR036388">
    <property type="entry name" value="WH-like_DNA-bd_sf"/>
</dbReference>
<organism evidence="7 8">
    <name type="scientific">Rheinheimera lutimaris</name>
    <dbReference type="NCBI Taxonomy" id="2740584"/>
    <lineage>
        <taxon>Bacteria</taxon>
        <taxon>Pseudomonadati</taxon>
        <taxon>Pseudomonadota</taxon>
        <taxon>Gammaproteobacteria</taxon>
        <taxon>Chromatiales</taxon>
        <taxon>Chromatiaceae</taxon>
        <taxon>Rheinheimera</taxon>
    </lineage>
</organism>
<keyword evidence="7" id="KW-0032">Aminotransferase</keyword>
<proteinExistence type="inferred from homology"/>
<dbReference type="Proteomes" id="UP000523161">
    <property type="component" value="Unassembled WGS sequence"/>
</dbReference>
<dbReference type="AlphaFoldDB" id="A0A7Y5AMZ1"/>
<dbReference type="Gene3D" id="1.10.10.10">
    <property type="entry name" value="Winged helix-like DNA-binding domain superfamily/Winged helix DNA-binding domain"/>
    <property type="match status" value="1"/>
</dbReference>